<evidence type="ECO:0000256" key="1">
    <source>
        <dbReference type="SAM" id="Phobius"/>
    </source>
</evidence>
<comment type="caution">
    <text evidence="2">The sequence shown here is derived from an EMBL/GenBank/DDBJ whole genome shotgun (WGS) entry which is preliminary data.</text>
</comment>
<dbReference type="InterPro" id="IPR009325">
    <property type="entry name" value="DUF983"/>
</dbReference>
<reference evidence="3" key="1">
    <citation type="journal article" date="2019" name="Int. J. Syst. Evol. Microbiol.">
        <title>The Global Catalogue of Microorganisms (GCM) 10K type strain sequencing project: providing services to taxonomists for standard genome sequencing and annotation.</title>
        <authorList>
            <consortium name="The Broad Institute Genomics Platform"/>
            <consortium name="The Broad Institute Genome Sequencing Center for Infectious Disease"/>
            <person name="Wu L."/>
            <person name="Ma J."/>
        </authorList>
    </citation>
    <scope>NUCLEOTIDE SEQUENCE [LARGE SCALE GENOMIC DNA]</scope>
    <source>
        <strain evidence="3">CCUG 58938</strain>
    </source>
</reference>
<keyword evidence="1" id="KW-1133">Transmembrane helix</keyword>
<feature type="transmembrane region" description="Helical" evidence="1">
    <location>
        <begin position="85"/>
        <end position="104"/>
    </location>
</feature>
<sequence>MVGKGTKLYSVLHQKCPRCHEGDMFSHSVWSPKFSAMHKNCPVCGFDFIQEPSYYFGAMYFSYAFQVAVFVLVYLVLRYTYDPDTWTYVIFMILGAVLILPINFRMSRSAWINLFVSYRPDADRHLAEKI</sequence>
<dbReference type="Pfam" id="PF06170">
    <property type="entry name" value="DUF983"/>
    <property type="match status" value="1"/>
</dbReference>
<name>A0ABW3K0T2_9BACT</name>
<dbReference type="EMBL" id="JBHTKA010000002">
    <property type="protein sequence ID" value="MFD0999605.1"/>
    <property type="molecule type" value="Genomic_DNA"/>
</dbReference>
<keyword evidence="1" id="KW-0812">Transmembrane</keyword>
<proteinExistence type="predicted"/>
<organism evidence="2 3">
    <name type="scientific">Ohtaekwangia kribbensis</name>
    <dbReference type="NCBI Taxonomy" id="688913"/>
    <lineage>
        <taxon>Bacteria</taxon>
        <taxon>Pseudomonadati</taxon>
        <taxon>Bacteroidota</taxon>
        <taxon>Cytophagia</taxon>
        <taxon>Cytophagales</taxon>
        <taxon>Fulvivirgaceae</taxon>
        <taxon>Ohtaekwangia</taxon>
    </lineage>
</organism>
<evidence type="ECO:0000313" key="3">
    <source>
        <dbReference type="Proteomes" id="UP001597112"/>
    </source>
</evidence>
<gene>
    <name evidence="2" type="ORF">ACFQ21_09820</name>
</gene>
<feature type="transmembrane region" description="Helical" evidence="1">
    <location>
        <begin position="60"/>
        <end position="79"/>
    </location>
</feature>
<keyword evidence="3" id="KW-1185">Reference proteome</keyword>
<dbReference type="RefSeq" id="WP_377578431.1">
    <property type="nucleotide sequence ID" value="NZ_JBHTKA010000002.1"/>
</dbReference>
<protein>
    <submittedName>
        <fullName evidence="2">DUF983 domain-containing protein</fullName>
    </submittedName>
</protein>
<evidence type="ECO:0000313" key="2">
    <source>
        <dbReference type="EMBL" id="MFD0999605.1"/>
    </source>
</evidence>
<dbReference type="Proteomes" id="UP001597112">
    <property type="component" value="Unassembled WGS sequence"/>
</dbReference>
<accession>A0ABW3K0T2</accession>
<keyword evidence="1" id="KW-0472">Membrane</keyword>